<dbReference type="EMBL" id="CAJVPY010002994">
    <property type="protein sequence ID" value="CAG8578022.1"/>
    <property type="molecule type" value="Genomic_DNA"/>
</dbReference>
<keyword evidence="1" id="KW-0472">Membrane</keyword>
<feature type="transmembrane region" description="Helical" evidence="1">
    <location>
        <begin position="49"/>
        <end position="75"/>
    </location>
</feature>
<reference evidence="2" key="1">
    <citation type="submission" date="2021-06" db="EMBL/GenBank/DDBJ databases">
        <authorList>
            <person name="Kallberg Y."/>
            <person name="Tangrot J."/>
            <person name="Rosling A."/>
        </authorList>
    </citation>
    <scope>NUCLEOTIDE SEQUENCE</scope>
    <source>
        <strain evidence="2">MA453B</strain>
    </source>
</reference>
<evidence type="ECO:0000256" key="1">
    <source>
        <dbReference type="SAM" id="Phobius"/>
    </source>
</evidence>
<accession>A0A9N9G1G4</accession>
<evidence type="ECO:0000313" key="2">
    <source>
        <dbReference type="EMBL" id="CAG8578022.1"/>
    </source>
</evidence>
<proteinExistence type="predicted"/>
<keyword evidence="1" id="KW-1133">Transmembrane helix</keyword>
<name>A0A9N9G1G4_9GLOM</name>
<evidence type="ECO:0000313" key="3">
    <source>
        <dbReference type="Proteomes" id="UP000789405"/>
    </source>
</evidence>
<dbReference type="AlphaFoldDB" id="A0A9N9G1G4"/>
<dbReference type="Proteomes" id="UP000789405">
    <property type="component" value="Unassembled WGS sequence"/>
</dbReference>
<dbReference type="OrthoDB" id="10336090at2759"/>
<comment type="caution">
    <text evidence="2">The sequence shown here is derived from an EMBL/GenBank/DDBJ whole genome shotgun (WGS) entry which is preliminary data.</text>
</comment>
<protein>
    <submittedName>
        <fullName evidence="2">6460_t:CDS:1</fullName>
    </submittedName>
</protein>
<keyword evidence="1" id="KW-0812">Transmembrane</keyword>
<organism evidence="2 3">
    <name type="scientific">Dentiscutata erythropus</name>
    <dbReference type="NCBI Taxonomy" id="1348616"/>
    <lineage>
        <taxon>Eukaryota</taxon>
        <taxon>Fungi</taxon>
        <taxon>Fungi incertae sedis</taxon>
        <taxon>Mucoromycota</taxon>
        <taxon>Glomeromycotina</taxon>
        <taxon>Glomeromycetes</taxon>
        <taxon>Diversisporales</taxon>
        <taxon>Gigasporaceae</taxon>
        <taxon>Dentiscutata</taxon>
    </lineage>
</organism>
<gene>
    <name evidence="2" type="ORF">DERYTH_LOCUS6542</name>
</gene>
<sequence>MNYRYQDPTMYYASYLYPAASPSSKYTTSYLYNPSSAYKFEISISEYGYANLIISIIYSWLLILSYVTILILVCISKFVKDMVQQGMEEMESSANVVHEGPA</sequence>
<keyword evidence="3" id="KW-1185">Reference proteome</keyword>